<feature type="compositionally biased region" description="Basic and acidic residues" evidence="10">
    <location>
        <begin position="710"/>
        <end position="729"/>
    </location>
</feature>
<dbReference type="InterPro" id="IPR038718">
    <property type="entry name" value="SNF2-like_sf"/>
</dbReference>
<feature type="compositionally biased region" description="Low complexity" evidence="10">
    <location>
        <begin position="3662"/>
        <end position="3677"/>
    </location>
</feature>
<dbReference type="Pfam" id="PF05920">
    <property type="entry name" value="Homeobox_KN"/>
    <property type="match status" value="1"/>
</dbReference>
<dbReference type="InterPro" id="IPR000953">
    <property type="entry name" value="Chromo/chromo_shadow_dom"/>
</dbReference>
<dbReference type="PANTHER" id="PTHR45623">
    <property type="entry name" value="CHROMODOMAIN-HELICASE-DNA-BINDING PROTEIN 3-RELATED-RELATED"/>
    <property type="match status" value="1"/>
</dbReference>
<feature type="region of interest" description="Disordered" evidence="10">
    <location>
        <begin position="2215"/>
        <end position="2234"/>
    </location>
</feature>
<dbReference type="PROSITE" id="PS50013">
    <property type="entry name" value="CHROMO_2"/>
    <property type="match status" value="1"/>
</dbReference>
<dbReference type="InterPro" id="IPR009057">
    <property type="entry name" value="Homeodomain-like_sf"/>
</dbReference>
<comment type="caution">
    <text evidence="14">The sequence shown here is derived from an EMBL/GenBank/DDBJ whole genome shotgun (WGS) entry which is preliminary data.</text>
</comment>
<feature type="compositionally biased region" description="Basic and acidic residues" evidence="10">
    <location>
        <begin position="808"/>
        <end position="820"/>
    </location>
</feature>
<name>A0AAP0GV17_9ASTR</name>
<proteinExistence type="inferred from homology"/>
<dbReference type="SMART" id="SM00574">
    <property type="entry name" value="POX"/>
    <property type="match status" value="1"/>
</dbReference>
<dbReference type="GO" id="GO:0140658">
    <property type="term" value="F:ATP-dependent chromatin remodeler activity"/>
    <property type="evidence" value="ECO:0007669"/>
    <property type="project" value="TreeGrafter"/>
</dbReference>
<feature type="compositionally biased region" description="Pro residues" evidence="10">
    <location>
        <begin position="2128"/>
        <end position="2141"/>
    </location>
</feature>
<dbReference type="InterPro" id="IPR056882">
    <property type="entry name" value="MOM1_dom"/>
</dbReference>
<gene>
    <name evidence="14" type="ORF">SSX86_018739</name>
</gene>
<dbReference type="InterPro" id="IPR006563">
    <property type="entry name" value="POX_dom"/>
</dbReference>
<organism evidence="14 15">
    <name type="scientific">Deinandra increscens subsp. villosa</name>
    <dbReference type="NCBI Taxonomy" id="3103831"/>
    <lineage>
        <taxon>Eukaryota</taxon>
        <taxon>Viridiplantae</taxon>
        <taxon>Streptophyta</taxon>
        <taxon>Embryophyta</taxon>
        <taxon>Tracheophyta</taxon>
        <taxon>Spermatophyta</taxon>
        <taxon>Magnoliopsida</taxon>
        <taxon>eudicotyledons</taxon>
        <taxon>Gunneridae</taxon>
        <taxon>Pentapetalae</taxon>
        <taxon>asterids</taxon>
        <taxon>campanulids</taxon>
        <taxon>Asterales</taxon>
        <taxon>Asteraceae</taxon>
        <taxon>Asteroideae</taxon>
        <taxon>Heliantheae alliance</taxon>
        <taxon>Madieae</taxon>
        <taxon>Madiinae</taxon>
        <taxon>Deinandra</taxon>
    </lineage>
</organism>
<dbReference type="InterPro" id="IPR027417">
    <property type="entry name" value="P-loop_NTPase"/>
</dbReference>
<dbReference type="GO" id="GO:0000785">
    <property type="term" value="C:chromatin"/>
    <property type="evidence" value="ECO:0007669"/>
    <property type="project" value="TreeGrafter"/>
</dbReference>
<dbReference type="Pfam" id="PF00271">
    <property type="entry name" value="Helicase_C"/>
    <property type="match status" value="2"/>
</dbReference>
<dbReference type="Proteomes" id="UP001408789">
    <property type="component" value="Unassembled WGS sequence"/>
</dbReference>
<feature type="compositionally biased region" description="Polar residues" evidence="10">
    <location>
        <begin position="3574"/>
        <end position="3585"/>
    </location>
</feature>
<feature type="region of interest" description="Disordered" evidence="10">
    <location>
        <begin position="3254"/>
        <end position="3294"/>
    </location>
</feature>
<dbReference type="Pfam" id="PF25029">
    <property type="entry name" value="MOM1"/>
    <property type="match status" value="2"/>
</dbReference>
<feature type="domain" description="Helicase C-terminal" evidence="13">
    <location>
        <begin position="2795"/>
        <end position="2961"/>
    </location>
</feature>
<feature type="compositionally biased region" description="Polar residues" evidence="10">
    <location>
        <begin position="2340"/>
        <end position="2354"/>
    </location>
</feature>
<dbReference type="SUPFAM" id="SSF54160">
    <property type="entry name" value="Chromo domain-like"/>
    <property type="match status" value="3"/>
</dbReference>
<feature type="compositionally biased region" description="Polar residues" evidence="10">
    <location>
        <begin position="525"/>
        <end position="540"/>
    </location>
</feature>
<feature type="compositionally biased region" description="Polar residues" evidence="10">
    <location>
        <begin position="2073"/>
        <end position="2094"/>
    </location>
</feature>
<feature type="compositionally biased region" description="Acidic residues" evidence="10">
    <location>
        <begin position="821"/>
        <end position="834"/>
    </location>
</feature>
<feature type="compositionally biased region" description="Polar residues" evidence="10">
    <location>
        <begin position="734"/>
        <end position="748"/>
    </location>
</feature>
<feature type="compositionally biased region" description="Basic and acidic residues" evidence="10">
    <location>
        <begin position="2414"/>
        <end position="2426"/>
    </location>
</feature>
<feature type="compositionally biased region" description="Polar residues" evidence="10">
    <location>
        <begin position="2109"/>
        <end position="2124"/>
    </location>
</feature>
<sequence length="3795" mass="423727">MDMNNLRVESHVAQKNRRHKLRFQQNSGHLNNHHHQDHPQGDVIHRPFSFNHHISPSEMFPSHGIVMSHHHDDHFQDSFQYPQDCNFWKTVVSSQQEVSNDHWNNNNPAVSYISNSGYGNYHQDPFYNHNALQVQDHVTLAIPPKSKNDLATNSSIPCWMNGSDESGFLANRGSDQREQTTMAVKEGLSLSLSSVPHLKDEQPSLQPGQNFRKSELLLNPDPKSLMGVSAFGHRNTGPLGPFTGYATVLKNSKYIKPAQELLNRSCEVGDHHDGYSHKVLEEEMSRASDYPVGSYGETDERVSGRSSSGTGSVRPEFHRKKARLLYMQEEVCRRYKQYLQQMQMVISSFETVAGLSAAAPYVCLALKVVSRHFHHVKNVISEQLSLTRKTVGEGLCSSSKIAFDANVTSSSGVKSGGGGSGFFGPHQQVWRPQRGLPERAIAVLKTWLFDHFLHPYPSDADKHMLATQTGLTRNQVSNWFINARVRIWKPMVEEIHALETKSLQAELNSSHPQPPDGQDPGSWNMDMSSLSNTQPPECSRNPGVNINITADKPSCTQLSDNDHEKQAAARPEYQNLPLSGMDRLMTIMPYPRATFDATGLGPVSLTLGLRQNAEHVQQLQQHFGGQLIHDFVALMMVSHKVKDEENIKSKKKTATPVASASPASSSRRSSRETSSGKPKNESLIKENIISTRKSERLGNRKPSGTTPVKGKPEKTHDRNIATPTKKSDRISAANLKSRSPVSPDTSSMKSKKEKAVNGGRNRKRKRVDTSVNKGLSKPLRVRTEEGDDNDKESEGKSSEATSSSNSCREVEEPDSIKSGEDKDDSDDDCGDSNGEESTVKASESQNMASDQNEALNDKVIDLEQDRTPCEATAVAETVDKDNGVSRTDTNICIACKKLRCYHLPLVAESIWDTREVEVAEAQGLQKQKQYFVKYKGLAHIHNQWIPETQLLLEAPLLVENYSKNGSIKWNKEWTKPKQLLNKRLLLSIKPVCESQENAVKVLHYHYEWLVQWQGLDYDQATWESENIPFLDSPESRNLHKDYEEHHASSDNDRIEEIPIKLPPGMDNIHSSYVKNLHDAWTKGPNSIVFDDQERTARIVLFILSLKSISLPFLLITRSDSLSQWEAMFYKIATSNAYKVSFENTHENTSSKLLHVQKEDGQLAFQLLLCSVDDFVKDLNLLTAIKWEAVIVDESQSSDISSHFRHIMSLSTDKRLLVFCGTLGVINLDVMQLLDCGVVTTTELGDISKLKETLSKLIAYECKSNSSKFVEYWVPVQISNVQLEQYCSMLLSNTMALSACSKSDSTGALHDILVSNRKCCDHPYIVDQSLQAVLTKDLELAKILDVGIKASGKLQFLDRILPEMRKRQLRVLIVFQPLSGSGKDSTSIGDILDDFVRQRFGVDSYERVDGIGMIPSKKQAALSNFNNKEMGRFIFLLEYRACHPSIKLSSIDTIIIFDSDWNPANDLRALQRIAIDSPLEQIMVFRLYTSLTLEEKILRLAEHNVTIDSRLQNISRSTSDKLLMWGATYLFKKLDEFHSDLNTSSEECWLNELMKEFSDLISNKCKNKDAGKLKITRARPICGKNATLPNDLDGVQPHTFWRKLLAGRDPCWKYLSTSTPRQRTIKRPQYFEVSPKRTNANSDDAGRKRKKIANNITEPVASKPVLDEGEITNNIIDPVASKPVIEEGENINNVIDPVASKPVIEEGDMSFQDILKLKISKLCEVLKLSEDVKIMVERFLEYVIENYRVNKEPENTLHAFLISLCWIGSGLLKHKLDRKQSISLANEHLDFGCNEEEANTVYLKLELAKEMFLLHTDNQKKNCVTANAIPEVKIEISDSPSNHDDDDDDVDTGVPTDLVNEFNSEASLLQPDDEPCLPSDNQSNTHHGEQQSDSPNPLVLESSAPVSNHGVTPSESIQLNGEQSGNSNQGAPRKKSCDPLQAELERLCDLNNTVIKFHETVVSFLFDFPQIASRSFYLLPFNHMLPGVFLQKQKIKSDHEKELADIIAQVNARYEARNQSAEAAYQLRKKEIDTYFKRVVMNKVLAETFKSKCQDLSPISPSETEGGTHHPPQFCTQGGSNGVTFSSSRSQQVTGLQPPLQIVDQSSKLFSTTPTIPPSNDTNPATMPIRPPPSNSIRPPPSESVRPPTSTAVPSITPNKPPFTASIPSRPLPGINPSSRPINPIFPTSRPPSNIFPSAPSARNPRVNEIRAPAPHIRPFRPSTSTSPHEHRAMPSQMPTLMMVSHKVKDEENIKSKKKTATPVASASPASSSRRSSRETSSGKPKNESLIKENIISTRKSERLGNRKPSGTTPVKGKPEKTHDRNITTPTKKSDRISAANLKSRSPVSPDTSSMKSKKEKAVNGGRNRKRKRVDTSVNKGLSKPLRVRTEEGDDNDKESEGKSSEATSSSNSCREVEEPDSIKSGEDKDDSDDDCGDSNGEESTVKASESQNMASDQNEALNDKVIDLEQIKWSKEWTMPKQLLNKRLLLSIKPVCEGQENAVKVLHYHYEWLVQWQGLDYDQATWESENIPFLDSPESRNLHKDYEEHHASSDNDRIEEIPIKLPPGMDNIHSSYVKNLHDAWTKGPNSIVFDDQKEDGQLAFQLLLCSVDDFVKDLNLLTAIKWEAVIVDESQSSDISSHFRHIMSLSTDKRLLVFCGTLGVINLDVMQLLDCGVVTTTELGDISKLKETLSKLIAYECKSNSSKFVEYWVPVQISNVQLEQYCSMLLSNTMALSACSKSDSTGALHDILVSNRKCCDHPYIVDQSLQAVLTKDLELAKILDVGIKASGKLQFLDRILPEMRKRQLRVLIVFQPLSGSGKDSTSIGDILDDFVRQRFGVDSYERVDGIGMIPSKKQAALSNFNNKEMGRFIFLLEYRACHPSIKLSSIDTIIIFDSDWNPANDLRALQRIAIDSPLEQIMVFRLYTSLTLEEKILRLAEHNVTIDSRLQNISRSTSDKLLMWGATYLFKKLDEFHSDLNTSSEECWLNELMKEFSDLISNKCKNKDAGKLKITRARPICGKNATLPNDLDGVQPHTFWRKLLAGRDPCWKYLSTSTPRQRTIKRPQYFEVSPKRTNANSDDAGRKRKKIANNITEPVASKPVLDEGEITNNIIDPVASKPVIEEGDMSFQDILKLKISKLCEVLKLSEDVKIMVERFLEYVIENYRVNKEPENTLHAFLISLCWIGSGLLKHKLDRKQSISLANEHLDFGCNEEEANTVYLKLELAKEMFLLHTDNQKKNFVTANAIPEVKIEISDSPSNHDDDDDVDSGGRCNQKDGTNNPVTSNALEKNNNNNLVQPLVFPSSGQSVPTDFVNEFNLEASLLQPDDEPCLPSDNQSNTHHGEQQSDSPNPLVLESSAPVSNHGVTPSGSIHLNGGQSGNSNQGAPQKKSCDPLQAELERLCDLNNTVVKFHETVKQKIKSDHEKELADIIAQVNAKYEARNQSAEAAYQLRKKEIDTYFKRVVMNKVLAETFKSKCQDLSPISPSETEGGTHHPPQFRTQGGSNGVTFSSSRSQQVTGLQPPLQIVDQSSKLFSSTPTIPPSNDTNPATMPIRPPPSNSIRPPPTESVRPPTSTAVPSITPNKPPFTASIPSRPLPGINPSSRPINPIFPTSRPPSNIFPSAPSARNPRVNEIRAPAPHIRPFRPSTSTSPHEHRAMPSQRLSSSSPPLSQTSARPVSLQTPPPFPTNHSSPRSSPLTSSQPSSPASFQLPSLYPWYPSVTRPAKPSSHHQVSQLPPMPSVSISHTGLYNPTPTPNLPMDIDKPELLDLFEFGKEGGGSDVVCLSDDDVDD</sequence>
<feature type="region of interest" description="Disordered" evidence="10">
    <location>
        <begin position="1834"/>
        <end position="1856"/>
    </location>
</feature>
<feature type="compositionally biased region" description="Acidic residues" evidence="10">
    <location>
        <begin position="2427"/>
        <end position="2440"/>
    </location>
</feature>
<evidence type="ECO:0000256" key="9">
    <source>
        <dbReference type="PROSITE-ProRule" id="PRU00108"/>
    </source>
</evidence>
<evidence type="ECO:0000256" key="8">
    <source>
        <dbReference type="ARBA" id="ARBA00023242"/>
    </source>
</evidence>
<dbReference type="SUPFAM" id="SSF46689">
    <property type="entry name" value="Homeodomain-like"/>
    <property type="match status" value="1"/>
</dbReference>
<feature type="compositionally biased region" description="Polar residues" evidence="10">
    <location>
        <begin position="1878"/>
        <end position="1894"/>
    </location>
</feature>
<feature type="region of interest" description="Disordered" evidence="10">
    <location>
        <begin position="2056"/>
        <end position="2095"/>
    </location>
</feature>
<feature type="compositionally biased region" description="Low complexity" evidence="10">
    <location>
        <begin position="658"/>
        <end position="675"/>
    </location>
</feature>
<feature type="compositionally biased region" description="Polar residues" evidence="10">
    <location>
        <begin position="3745"/>
        <end position="3755"/>
    </location>
</feature>
<feature type="compositionally biased region" description="Polar residues" evidence="10">
    <location>
        <begin position="3336"/>
        <end position="3352"/>
    </location>
</feature>
<feature type="compositionally biased region" description="Low complexity" evidence="10">
    <location>
        <begin position="304"/>
        <end position="314"/>
    </location>
</feature>
<evidence type="ECO:0000259" key="12">
    <source>
        <dbReference type="PROSITE" id="PS50071"/>
    </source>
</evidence>
<evidence type="ECO:0000256" key="1">
    <source>
        <dbReference type="ARBA" id="ARBA00004123"/>
    </source>
</evidence>
<dbReference type="GO" id="GO:0006355">
    <property type="term" value="P:regulation of DNA-templated transcription"/>
    <property type="evidence" value="ECO:0007669"/>
    <property type="project" value="InterPro"/>
</dbReference>
<dbReference type="InterPro" id="IPR049730">
    <property type="entry name" value="SNF2/RAD54-like_C"/>
</dbReference>
<feature type="region of interest" description="Disordered" evidence="10">
    <location>
        <begin position="2247"/>
        <end position="2458"/>
    </location>
</feature>
<feature type="DNA-binding region" description="Homeobox" evidence="9">
    <location>
        <begin position="429"/>
        <end position="491"/>
    </location>
</feature>
<feature type="compositionally biased region" description="Low complexity" evidence="10">
    <location>
        <begin position="2404"/>
        <end position="2413"/>
    </location>
</feature>
<dbReference type="CDD" id="cd18793">
    <property type="entry name" value="SF2_C_SNF"/>
    <property type="match status" value="2"/>
</dbReference>
<feature type="region of interest" description="Disordered" evidence="10">
    <location>
        <begin position="3726"/>
        <end position="3765"/>
    </location>
</feature>
<evidence type="ECO:0000256" key="2">
    <source>
        <dbReference type="ARBA" id="ARBA00006454"/>
    </source>
</evidence>
<dbReference type="CDD" id="cd00086">
    <property type="entry name" value="homeodomain"/>
    <property type="match status" value="1"/>
</dbReference>
<keyword evidence="3" id="KW-0547">Nucleotide-binding</keyword>
<dbReference type="InterPro" id="IPR001650">
    <property type="entry name" value="Helicase_C-like"/>
</dbReference>
<feature type="compositionally biased region" description="Polar residues" evidence="10">
    <location>
        <begin position="839"/>
        <end position="850"/>
    </location>
</feature>
<feature type="region of interest" description="Disordered" evidence="10">
    <location>
        <begin position="3482"/>
        <end position="3523"/>
    </location>
</feature>
<feature type="compositionally biased region" description="Low complexity" evidence="10">
    <location>
        <begin position="798"/>
        <end position="807"/>
    </location>
</feature>
<dbReference type="GO" id="GO:0042393">
    <property type="term" value="F:histone binding"/>
    <property type="evidence" value="ECO:0007669"/>
    <property type="project" value="TreeGrafter"/>
</dbReference>
<dbReference type="Gene3D" id="6.10.250.1310">
    <property type="match status" value="2"/>
</dbReference>
<reference evidence="14 15" key="1">
    <citation type="submission" date="2024-04" db="EMBL/GenBank/DDBJ databases">
        <title>The reference genome of an endangered Asteraceae, Deinandra increscens subsp. villosa, native to the Central Coast of California.</title>
        <authorList>
            <person name="Guilliams M."/>
            <person name="Hasenstab-Lehman K."/>
            <person name="Meyer R."/>
            <person name="Mcevoy S."/>
        </authorList>
    </citation>
    <scope>NUCLEOTIDE SEQUENCE [LARGE SCALE GENOMIC DNA]</scope>
    <source>
        <tissue evidence="14">Leaf</tissue>
    </source>
</reference>
<evidence type="ECO:0000256" key="3">
    <source>
        <dbReference type="ARBA" id="ARBA00022741"/>
    </source>
</evidence>
<dbReference type="InterPro" id="IPR008422">
    <property type="entry name" value="KN_HD"/>
</dbReference>
<feature type="region of interest" description="Disordered" evidence="10">
    <location>
        <begin position="3536"/>
        <end position="3710"/>
    </location>
</feature>
<comment type="similarity">
    <text evidence="2">Belongs to the TALE/BELL homeobox family.</text>
</comment>
<feature type="compositionally biased region" description="Low complexity" evidence="10">
    <location>
        <begin position="2264"/>
        <end position="2281"/>
    </location>
</feature>
<feature type="region of interest" description="Disordered" evidence="10">
    <location>
        <begin position="286"/>
        <end position="314"/>
    </location>
</feature>
<dbReference type="Gene3D" id="3.40.50.300">
    <property type="entry name" value="P-loop containing nucleotide triphosphate hydrolases"/>
    <property type="match status" value="2"/>
</dbReference>
<evidence type="ECO:0000259" key="11">
    <source>
        <dbReference type="PROSITE" id="PS50013"/>
    </source>
</evidence>
<dbReference type="EMBL" id="JBCNJP010000019">
    <property type="protein sequence ID" value="KAK9061557.1"/>
    <property type="molecule type" value="Genomic_DNA"/>
</dbReference>
<dbReference type="GO" id="GO:0016887">
    <property type="term" value="F:ATP hydrolysis activity"/>
    <property type="evidence" value="ECO:0007669"/>
    <property type="project" value="TreeGrafter"/>
</dbReference>
<keyword evidence="15" id="KW-1185">Reference proteome</keyword>
<dbReference type="Gene3D" id="1.10.10.60">
    <property type="entry name" value="Homeodomain-like"/>
    <property type="match status" value="1"/>
</dbReference>
<dbReference type="InterPro" id="IPR001356">
    <property type="entry name" value="HD"/>
</dbReference>
<dbReference type="PANTHER" id="PTHR45623:SF13">
    <property type="entry name" value="HELICASE PROTEIN MOM1"/>
    <property type="match status" value="1"/>
</dbReference>
<feature type="region of interest" description="Disordered" evidence="10">
    <location>
        <begin position="3327"/>
        <end position="3394"/>
    </location>
</feature>
<feature type="compositionally biased region" description="Basic and acidic residues" evidence="10">
    <location>
        <begin position="2316"/>
        <end position="2335"/>
    </location>
</feature>
<feature type="region of interest" description="Disordered" evidence="10">
    <location>
        <begin position="644"/>
        <end position="850"/>
    </location>
</feature>
<dbReference type="GO" id="GO:0003677">
    <property type="term" value="F:DNA binding"/>
    <property type="evidence" value="ECO:0007669"/>
    <property type="project" value="UniProtKB-UniRule"/>
</dbReference>
<keyword evidence="5" id="KW-0067">ATP-binding</keyword>
<dbReference type="Pfam" id="PF07526">
    <property type="entry name" value="POX"/>
    <property type="match status" value="1"/>
</dbReference>
<feature type="compositionally biased region" description="Low complexity" evidence="10">
    <location>
        <begin position="3694"/>
        <end position="3710"/>
    </location>
</feature>
<feature type="domain" description="Helicase C-terminal" evidence="13">
    <location>
        <begin position="1355"/>
        <end position="1521"/>
    </location>
</feature>
<keyword evidence="6 9" id="KW-0238">DNA-binding</keyword>
<accession>A0AAP0GV17</accession>
<dbReference type="PROSITE" id="PS50071">
    <property type="entry name" value="HOMEOBOX_2"/>
    <property type="match status" value="1"/>
</dbReference>
<feature type="region of interest" description="Disordered" evidence="10">
    <location>
        <begin position="505"/>
        <end position="540"/>
    </location>
</feature>
<dbReference type="Gene3D" id="2.40.50.40">
    <property type="match status" value="1"/>
</dbReference>
<dbReference type="GO" id="GO:0005634">
    <property type="term" value="C:nucleus"/>
    <property type="evidence" value="ECO:0007669"/>
    <property type="project" value="UniProtKB-SubCell"/>
</dbReference>
<feature type="domain" description="Chromo" evidence="11">
    <location>
        <begin position="905"/>
        <end position="963"/>
    </location>
</feature>
<feature type="compositionally biased region" description="Polar residues" evidence="10">
    <location>
        <begin position="1903"/>
        <end position="1929"/>
    </location>
</feature>
<dbReference type="SUPFAM" id="SSF52540">
    <property type="entry name" value="P-loop containing nucleoside triphosphate hydrolases"/>
    <property type="match status" value="3"/>
</dbReference>
<evidence type="ECO:0000313" key="15">
    <source>
        <dbReference type="Proteomes" id="UP001408789"/>
    </source>
</evidence>
<keyword evidence="8 9" id="KW-0539">Nucleus</keyword>
<evidence type="ECO:0000313" key="14">
    <source>
        <dbReference type="EMBL" id="KAK9061557.1"/>
    </source>
</evidence>
<comment type="subcellular location">
    <subcellularLocation>
        <location evidence="1 9">Nucleus</location>
    </subcellularLocation>
</comment>
<feature type="compositionally biased region" description="Polar residues" evidence="10">
    <location>
        <begin position="2445"/>
        <end position="2458"/>
    </location>
</feature>
<evidence type="ECO:0000259" key="13">
    <source>
        <dbReference type="PROSITE" id="PS51194"/>
    </source>
</evidence>
<dbReference type="PROSITE" id="PS51194">
    <property type="entry name" value="HELICASE_CTER"/>
    <property type="match status" value="2"/>
</dbReference>
<feature type="region of interest" description="Disordered" evidence="10">
    <location>
        <begin position="2109"/>
        <end position="2179"/>
    </location>
</feature>
<feature type="region of interest" description="Disordered" evidence="10">
    <location>
        <begin position="1868"/>
        <end position="1936"/>
    </location>
</feature>
<feature type="compositionally biased region" description="Pro residues" evidence="10">
    <location>
        <begin position="3556"/>
        <end position="3569"/>
    </location>
</feature>
<dbReference type="SMART" id="SM00389">
    <property type="entry name" value="HOX"/>
    <property type="match status" value="1"/>
</dbReference>
<evidence type="ECO:0000256" key="7">
    <source>
        <dbReference type="ARBA" id="ARBA00023155"/>
    </source>
</evidence>
<feature type="compositionally biased region" description="Polar residues" evidence="10">
    <location>
        <begin position="3278"/>
        <end position="3292"/>
    </location>
</feature>
<dbReference type="SMART" id="SM00298">
    <property type="entry name" value="CHROMO"/>
    <property type="match status" value="3"/>
</dbReference>
<dbReference type="Gene3D" id="3.40.50.10810">
    <property type="entry name" value="Tandem AAA-ATPase domain"/>
    <property type="match status" value="2"/>
</dbReference>
<feature type="compositionally biased region" description="Polar residues" evidence="10">
    <location>
        <begin position="2146"/>
        <end position="2157"/>
    </location>
</feature>
<dbReference type="GO" id="GO:0003682">
    <property type="term" value="F:chromatin binding"/>
    <property type="evidence" value="ECO:0007669"/>
    <property type="project" value="TreeGrafter"/>
</dbReference>
<evidence type="ECO:0000256" key="10">
    <source>
        <dbReference type="SAM" id="MobiDB-lite"/>
    </source>
</evidence>
<protein>
    <submittedName>
        <fullName evidence="14">Uncharacterized protein</fullName>
    </submittedName>
</protein>
<evidence type="ECO:0000256" key="5">
    <source>
        <dbReference type="ARBA" id="ARBA00022840"/>
    </source>
</evidence>
<evidence type="ECO:0000256" key="4">
    <source>
        <dbReference type="ARBA" id="ARBA00022801"/>
    </source>
</evidence>
<feature type="compositionally biased region" description="Polar residues" evidence="10">
    <location>
        <begin position="3536"/>
        <end position="3552"/>
    </location>
</feature>
<feature type="compositionally biased region" description="Polar residues" evidence="10">
    <location>
        <begin position="3361"/>
        <end position="3374"/>
    </location>
</feature>
<feature type="compositionally biased region" description="Polar residues" evidence="10">
    <location>
        <begin position="3501"/>
        <end position="3522"/>
    </location>
</feature>
<evidence type="ECO:0000256" key="6">
    <source>
        <dbReference type="ARBA" id="ARBA00023125"/>
    </source>
</evidence>
<keyword evidence="7 9" id="KW-0371">Homeobox</keyword>
<keyword evidence="4" id="KW-0378">Hydrolase</keyword>
<feature type="domain" description="Homeobox" evidence="12">
    <location>
        <begin position="427"/>
        <end position="490"/>
    </location>
</feature>
<dbReference type="GO" id="GO:0005524">
    <property type="term" value="F:ATP binding"/>
    <property type="evidence" value="ECO:0007669"/>
    <property type="project" value="UniProtKB-KW"/>
</dbReference>
<dbReference type="InterPro" id="IPR016197">
    <property type="entry name" value="Chromo-like_dom_sf"/>
</dbReference>